<dbReference type="AlphaFoldDB" id="A0A2L2BSC8"/>
<sequence>MSTSGYRVLAAMPWEKTLVERLRELKAGTTRVGYVYERAEPGTFRYRCYNMVQALNSHSEEFSAGYFFLYDLQSIDNLVDHLDVLVLVRVRYDSHVDRLVRQARIRGIPVLYDLDDNIFDVESTPLLVSSLQQGLSRYGRIEKWVGVVGRIRESLELVDGIITTTSFLQGQLEDTFDVPVWVLPNFLNHEQWDYSETLRSEALQPDAEAPIIGYFSGSASHNRDYQIATEGLRAVLEAYPQAKLRIAGYLDIPAALEDFSTRIERLPFMDFLGLQRAIAEVTLNLSPIQHNVFAHSKSELKYFEAAAVGVPTVASPAPVFTETITPGDNGYLADAAQWSEVLLEALADTPDRNRVAERALAHVGEHYLAATMTPRITHVLGQLGS</sequence>
<dbReference type="GO" id="GO:0016740">
    <property type="term" value="F:transferase activity"/>
    <property type="evidence" value="ECO:0007669"/>
    <property type="project" value="UniProtKB-KW"/>
</dbReference>
<dbReference type="Pfam" id="PF13692">
    <property type="entry name" value="Glyco_trans_1_4"/>
    <property type="match status" value="1"/>
</dbReference>
<keyword evidence="2" id="KW-1185">Reference proteome</keyword>
<evidence type="ECO:0000313" key="2">
    <source>
        <dbReference type="Proteomes" id="UP000243077"/>
    </source>
</evidence>
<dbReference type="KEGG" id="psai:C3B54_111633"/>
<gene>
    <name evidence="1" type="ORF">C3B54_111633</name>
</gene>
<dbReference type="RefSeq" id="WP_104914026.1">
    <property type="nucleotide sequence ID" value="NZ_CP026923.1"/>
</dbReference>
<protein>
    <submittedName>
        <fullName evidence="1">Glycosyltransferase</fullName>
    </submittedName>
</protein>
<dbReference type="Gene3D" id="3.40.50.2000">
    <property type="entry name" value="Glycogen Phosphorylase B"/>
    <property type="match status" value="1"/>
</dbReference>
<dbReference type="SUPFAM" id="SSF53756">
    <property type="entry name" value="UDP-Glycosyltransferase/glycogen phosphorylase"/>
    <property type="match status" value="1"/>
</dbReference>
<dbReference type="Proteomes" id="UP000243077">
    <property type="component" value="Chromosome"/>
</dbReference>
<dbReference type="CDD" id="cd03801">
    <property type="entry name" value="GT4_PimA-like"/>
    <property type="match status" value="1"/>
</dbReference>
<reference evidence="1 2" key="1">
    <citation type="submission" date="2018-02" db="EMBL/GenBank/DDBJ databases">
        <title>Complete genome of the streamlined marine actinobacterium Pontimonas salivibrio CL-TW6 adapted to coastal planktonic lifestype.</title>
        <authorList>
            <person name="Cho B.C."/>
            <person name="Hardies S.C."/>
            <person name="Jang G.I."/>
            <person name="Hwang C.Y."/>
        </authorList>
    </citation>
    <scope>NUCLEOTIDE SEQUENCE [LARGE SCALE GENOMIC DNA]</scope>
    <source>
        <strain evidence="1 2">CL-TW6</strain>
    </source>
</reference>
<keyword evidence="1" id="KW-0808">Transferase</keyword>
<name>A0A2L2BSC8_9MICO</name>
<dbReference type="OrthoDB" id="9801573at2"/>
<accession>A0A2L2BSC8</accession>
<proteinExistence type="predicted"/>
<evidence type="ECO:0000313" key="1">
    <source>
        <dbReference type="EMBL" id="AVG24568.1"/>
    </source>
</evidence>
<dbReference type="EMBL" id="CP026923">
    <property type="protein sequence ID" value="AVG24568.1"/>
    <property type="molecule type" value="Genomic_DNA"/>
</dbReference>
<organism evidence="1 2">
    <name type="scientific">Pontimonas salivibrio</name>
    <dbReference type="NCBI Taxonomy" id="1159327"/>
    <lineage>
        <taxon>Bacteria</taxon>
        <taxon>Bacillati</taxon>
        <taxon>Actinomycetota</taxon>
        <taxon>Actinomycetes</taxon>
        <taxon>Micrococcales</taxon>
        <taxon>Microbacteriaceae</taxon>
        <taxon>Pontimonas</taxon>
    </lineage>
</organism>